<dbReference type="KEGG" id="rfs:C1I64_01365"/>
<dbReference type="Proteomes" id="UP000285317">
    <property type="component" value="Chromosome"/>
</dbReference>
<proteinExistence type="predicted"/>
<sequence>MTHRLQPHQSTTVRLVRWFRTVDGWQSEIVRGRLLEHHDGVWRLLSTEDGEEREYPDAAWSLCHE</sequence>
<dbReference type="EMBL" id="CP028137">
    <property type="protein sequence ID" value="AZZ50835.1"/>
    <property type="molecule type" value="Genomic_DNA"/>
</dbReference>
<organism evidence="1 2">
    <name type="scientific">Rathayibacter festucae DSM 15932</name>
    <dbReference type="NCBI Taxonomy" id="1328866"/>
    <lineage>
        <taxon>Bacteria</taxon>
        <taxon>Bacillati</taxon>
        <taxon>Actinomycetota</taxon>
        <taxon>Actinomycetes</taxon>
        <taxon>Micrococcales</taxon>
        <taxon>Microbacteriaceae</taxon>
        <taxon>Rathayibacter</taxon>
    </lineage>
</organism>
<reference evidence="1 2" key="1">
    <citation type="submission" date="2018-03" db="EMBL/GenBank/DDBJ databases">
        <title>Bacteriophage NCPPB3778 and a type I-E CRISPR drive the evolution of the US Biological Select Agent, Rathayibacter toxicus.</title>
        <authorList>
            <person name="Davis E.W.II."/>
            <person name="Tabima J.F."/>
            <person name="Weisberg A.J."/>
            <person name="Dantas Lopes L."/>
            <person name="Wiseman M.S."/>
            <person name="Wiseman M.S."/>
            <person name="Pupko T."/>
            <person name="Belcher M.S."/>
            <person name="Sechler A.J."/>
            <person name="Tancos M.A."/>
            <person name="Schroeder B.K."/>
            <person name="Murray T.D."/>
            <person name="Luster D.G."/>
            <person name="Schneider W.L."/>
            <person name="Rogers E."/>
            <person name="Andreote F.D."/>
            <person name="Grunwald N.J."/>
            <person name="Putnam M.L."/>
            <person name="Chang J.H."/>
        </authorList>
    </citation>
    <scope>NUCLEOTIDE SEQUENCE [LARGE SCALE GENOMIC DNA]</scope>
    <source>
        <strain evidence="1 2">DSM 15932</strain>
    </source>
</reference>
<evidence type="ECO:0000313" key="2">
    <source>
        <dbReference type="Proteomes" id="UP000285317"/>
    </source>
</evidence>
<dbReference type="AlphaFoldDB" id="A0A3T0SX10"/>
<gene>
    <name evidence="1" type="ORF">C1I64_01365</name>
</gene>
<evidence type="ECO:0000313" key="1">
    <source>
        <dbReference type="EMBL" id="AZZ50835.1"/>
    </source>
</evidence>
<accession>A0A3T0SX10</accession>
<name>A0A3T0SX10_9MICO</name>
<dbReference type="RefSeq" id="WP_127885963.1">
    <property type="nucleotide sequence ID" value="NZ_CP028137.1"/>
</dbReference>
<protein>
    <submittedName>
        <fullName evidence="1">Uncharacterized protein</fullName>
    </submittedName>
</protein>